<dbReference type="Pfam" id="PF07883">
    <property type="entry name" value="Cupin_2"/>
    <property type="match status" value="1"/>
</dbReference>
<dbReference type="KEGG" id="micc:AUP74_03188"/>
<dbReference type="SUPFAM" id="SSF51182">
    <property type="entry name" value="RmlC-like cupins"/>
    <property type="match status" value="1"/>
</dbReference>
<dbReference type="AlphaFoldDB" id="A0A1C9WBN2"/>
<proteinExistence type="predicted"/>
<dbReference type="Gene3D" id="2.60.120.10">
    <property type="entry name" value="Jelly Rolls"/>
    <property type="match status" value="1"/>
</dbReference>
<dbReference type="RefSeq" id="WP_069948405.1">
    <property type="nucleotide sequence ID" value="NZ_CP014143.1"/>
</dbReference>
<dbReference type="InterPro" id="IPR014710">
    <property type="entry name" value="RmlC-like_jellyroll"/>
</dbReference>
<evidence type="ECO:0000313" key="2">
    <source>
        <dbReference type="EMBL" id="AOS98554.1"/>
    </source>
</evidence>
<feature type="domain" description="Cupin type-2" evidence="1">
    <location>
        <begin position="32"/>
        <end position="87"/>
    </location>
</feature>
<dbReference type="InterPro" id="IPR011051">
    <property type="entry name" value="RmlC_Cupin_sf"/>
</dbReference>
<dbReference type="PATRIC" id="fig|1769779.3.peg.3170"/>
<protein>
    <submittedName>
        <fullName evidence="2">Cupin domain protein</fullName>
    </submittedName>
</protein>
<dbReference type="Proteomes" id="UP000095672">
    <property type="component" value="Chromosome"/>
</dbReference>
<keyword evidence="3" id="KW-1185">Reference proteome</keyword>
<dbReference type="STRING" id="1769779.AUP74_03188"/>
<gene>
    <name evidence="2" type="ORF">AUP74_03188</name>
</gene>
<organism evidence="2 3">
    <name type="scientific">Microbulbifer aggregans</name>
    <dbReference type="NCBI Taxonomy" id="1769779"/>
    <lineage>
        <taxon>Bacteria</taxon>
        <taxon>Pseudomonadati</taxon>
        <taxon>Pseudomonadota</taxon>
        <taxon>Gammaproteobacteria</taxon>
        <taxon>Cellvibrionales</taxon>
        <taxon>Microbulbiferaceae</taxon>
        <taxon>Microbulbifer</taxon>
    </lineage>
</organism>
<name>A0A1C9WBN2_9GAMM</name>
<reference evidence="3" key="1">
    <citation type="submission" date="2016-01" db="EMBL/GenBank/DDBJ databases">
        <title>Complete genome sequence of Microbulbifer sp. CCB-MM1, a halophile isolated from Matang Mangrove Forest, Perak.</title>
        <authorList>
            <person name="Moh T.H."/>
            <person name="Dinesh B."/>
            <person name="Lau N.-S."/>
            <person name="Go F."/>
            <person name="Alexander Chong S.-C."/>
        </authorList>
    </citation>
    <scope>NUCLEOTIDE SEQUENCE [LARGE SCALE GENOMIC DNA]</scope>
    <source>
        <strain evidence="3">CCB-MM1</strain>
    </source>
</reference>
<accession>A0A1C9WBN2</accession>
<evidence type="ECO:0000259" key="1">
    <source>
        <dbReference type="Pfam" id="PF07883"/>
    </source>
</evidence>
<dbReference type="OrthoDB" id="9793521at2"/>
<evidence type="ECO:0000313" key="3">
    <source>
        <dbReference type="Proteomes" id="UP000095672"/>
    </source>
</evidence>
<dbReference type="InterPro" id="IPR013096">
    <property type="entry name" value="Cupin_2"/>
</dbReference>
<sequence>MSRVDASALSADWARRGFSCDLWTDPAGQCWEDFVHDVDELLMPAEGILEVEIDGAVSRPSIGEELLIPAGANHSVRNIGDTTARWYYGYRS</sequence>
<dbReference type="EMBL" id="CP014143">
    <property type="protein sequence ID" value="AOS98554.1"/>
    <property type="molecule type" value="Genomic_DNA"/>
</dbReference>